<dbReference type="Gene3D" id="1.10.357.10">
    <property type="entry name" value="Tetracycline Repressor, domain 2"/>
    <property type="match status" value="1"/>
</dbReference>
<evidence type="ECO:0000313" key="7">
    <source>
        <dbReference type="EMBL" id="BCK54376.1"/>
    </source>
</evidence>
<dbReference type="EMBL" id="AP023396">
    <property type="protein sequence ID" value="BCK54376.1"/>
    <property type="molecule type" value="Genomic_DNA"/>
</dbReference>
<dbReference type="AlphaFoldDB" id="A0A7G1KIP7"/>
<protein>
    <recommendedName>
        <fullName evidence="6">HTH tetR-type domain-containing protein</fullName>
    </recommendedName>
</protein>
<dbReference type="PRINTS" id="PR00455">
    <property type="entry name" value="HTHTETR"/>
</dbReference>
<evidence type="ECO:0000256" key="1">
    <source>
        <dbReference type="ARBA" id="ARBA00023015"/>
    </source>
</evidence>
<dbReference type="Proteomes" id="UP000516173">
    <property type="component" value="Chromosome"/>
</dbReference>
<feature type="compositionally biased region" description="Basic and acidic residues" evidence="5">
    <location>
        <begin position="12"/>
        <end position="25"/>
    </location>
</feature>
<dbReference type="InterPro" id="IPR001647">
    <property type="entry name" value="HTH_TetR"/>
</dbReference>
<evidence type="ECO:0000256" key="5">
    <source>
        <dbReference type="SAM" id="MobiDB-lite"/>
    </source>
</evidence>
<dbReference type="GO" id="GO:0000976">
    <property type="term" value="F:transcription cis-regulatory region binding"/>
    <property type="evidence" value="ECO:0007669"/>
    <property type="project" value="TreeGrafter"/>
</dbReference>
<organism evidence="7 8">
    <name type="scientific">Nocardia wallacei</name>
    <dbReference type="NCBI Taxonomy" id="480035"/>
    <lineage>
        <taxon>Bacteria</taxon>
        <taxon>Bacillati</taxon>
        <taxon>Actinomycetota</taxon>
        <taxon>Actinomycetes</taxon>
        <taxon>Mycobacteriales</taxon>
        <taxon>Nocardiaceae</taxon>
        <taxon>Nocardia</taxon>
    </lineage>
</organism>
<dbReference type="KEGG" id="nwl:NWFMUON74_21480"/>
<dbReference type="PANTHER" id="PTHR30055">
    <property type="entry name" value="HTH-TYPE TRANSCRIPTIONAL REGULATOR RUTR"/>
    <property type="match status" value="1"/>
</dbReference>
<reference evidence="7 8" key="1">
    <citation type="submission" date="2020-08" db="EMBL/GenBank/DDBJ databases">
        <title>Genome Sequencing of Nocardia wallacei strain FMUON74 and assembly.</title>
        <authorList>
            <person name="Toyokawa M."/>
            <person name="Uesaka K."/>
        </authorList>
    </citation>
    <scope>NUCLEOTIDE SEQUENCE [LARGE SCALE GENOMIC DNA]</scope>
    <source>
        <strain evidence="7 8">FMUON74</strain>
    </source>
</reference>
<dbReference type="InterPro" id="IPR009057">
    <property type="entry name" value="Homeodomain-like_sf"/>
</dbReference>
<dbReference type="SUPFAM" id="SSF48498">
    <property type="entry name" value="Tetracyclin repressor-like, C-terminal domain"/>
    <property type="match status" value="1"/>
</dbReference>
<keyword evidence="3" id="KW-0804">Transcription</keyword>
<evidence type="ECO:0000256" key="4">
    <source>
        <dbReference type="PROSITE-ProRule" id="PRU00335"/>
    </source>
</evidence>
<dbReference type="GeneID" id="80346708"/>
<evidence type="ECO:0000256" key="3">
    <source>
        <dbReference type="ARBA" id="ARBA00023163"/>
    </source>
</evidence>
<dbReference type="InterPro" id="IPR049445">
    <property type="entry name" value="TetR_SbtR-like_C"/>
</dbReference>
<evidence type="ECO:0000256" key="2">
    <source>
        <dbReference type="ARBA" id="ARBA00023125"/>
    </source>
</evidence>
<gene>
    <name evidence="7" type="ORF">NWFMUON74_21480</name>
</gene>
<keyword evidence="1" id="KW-0805">Transcription regulation</keyword>
<feature type="DNA-binding region" description="H-T-H motif" evidence="4">
    <location>
        <begin position="47"/>
        <end position="66"/>
    </location>
</feature>
<dbReference type="SUPFAM" id="SSF46689">
    <property type="entry name" value="Homeodomain-like"/>
    <property type="match status" value="1"/>
</dbReference>
<dbReference type="PANTHER" id="PTHR30055:SF234">
    <property type="entry name" value="HTH-TYPE TRANSCRIPTIONAL REGULATOR BETI"/>
    <property type="match status" value="1"/>
</dbReference>
<sequence length="288" mass="30809">MPAASVGSTARNETDPRPGNRADARRNRARILSAAQRAFAEHGTSVSLAEVARRAGVGAGTVHRHFPAKTDLVEAVVQQRIDRLTALAIGYRDAPDAGAAFLEFCATVVIGAPRNKAMCDVLESDDGWPRDLLRGAGERFHHALEALLVAAQREGSVRADLTMSDVVALFAGCLAVQRSSGRLDTLSRPAALVLDAMRTTSSERVTKLGTRRPGRNETHNGTGRCPVCGEALRPAVTGRPARYCSPACRQKAHRRRVAAGIHGTESAIEPRMEPLTSSRANLRVAGDR</sequence>
<name>A0A7G1KIP7_9NOCA</name>
<keyword evidence="8" id="KW-1185">Reference proteome</keyword>
<dbReference type="RefSeq" id="WP_232110948.1">
    <property type="nucleotide sequence ID" value="NZ_AP023396.1"/>
</dbReference>
<evidence type="ECO:0000313" key="8">
    <source>
        <dbReference type="Proteomes" id="UP000516173"/>
    </source>
</evidence>
<dbReference type="PROSITE" id="PS50977">
    <property type="entry name" value="HTH_TETR_2"/>
    <property type="match status" value="1"/>
</dbReference>
<proteinExistence type="predicted"/>
<dbReference type="InterPro" id="IPR050109">
    <property type="entry name" value="HTH-type_TetR-like_transc_reg"/>
</dbReference>
<feature type="region of interest" description="Disordered" evidence="5">
    <location>
        <begin position="1"/>
        <end position="25"/>
    </location>
</feature>
<keyword evidence="2 4" id="KW-0238">DNA-binding</keyword>
<dbReference type="InterPro" id="IPR036271">
    <property type="entry name" value="Tet_transcr_reg_TetR-rel_C_sf"/>
</dbReference>
<evidence type="ECO:0000259" key="6">
    <source>
        <dbReference type="PROSITE" id="PS50977"/>
    </source>
</evidence>
<dbReference type="Pfam" id="PF21597">
    <property type="entry name" value="TetR_C_43"/>
    <property type="match status" value="1"/>
</dbReference>
<feature type="compositionally biased region" description="Polar residues" evidence="5">
    <location>
        <begin position="1"/>
        <end position="11"/>
    </location>
</feature>
<dbReference type="Pfam" id="PF00440">
    <property type="entry name" value="TetR_N"/>
    <property type="match status" value="1"/>
</dbReference>
<dbReference type="GO" id="GO:0003700">
    <property type="term" value="F:DNA-binding transcription factor activity"/>
    <property type="evidence" value="ECO:0007669"/>
    <property type="project" value="TreeGrafter"/>
</dbReference>
<accession>A0A7G1KIP7</accession>
<feature type="domain" description="HTH tetR-type" evidence="6">
    <location>
        <begin position="25"/>
        <end position="84"/>
    </location>
</feature>